<dbReference type="InterPro" id="IPR008920">
    <property type="entry name" value="TF_FadR/GntR_C"/>
</dbReference>
<dbReference type="PRINTS" id="PR00035">
    <property type="entry name" value="HTHGNTR"/>
</dbReference>
<evidence type="ECO:0000313" key="5">
    <source>
        <dbReference type="EMBL" id="MXN16629.1"/>
    </source>
</evidence>
<dbReference type="SMART" id="SM00345">
    <property type="entry name" value="HTH_GNTR"/>
    <property type="match status" value="1"/>
</dbReference>
<dbReference type="Gene3D" id="1.20.120.530">
    <property type="entry name" value="GntR ligand-binding domain-like"/>
    <property type="match status" value="1"/>
</dbReference>
<evidence type="ECO:0000313" key="6">
    <source>
        <dbReference type="Proteomes" id="UP000477911"/>
    </source>
</evidence>
<dbReference type="GO" id="GO:0003700">
    <property type="term" value="F:DNA-binding transcription factor activity"/>
    <property type="evidence" value="ECO:0007669"/>
    <property type="project" value="InterPro"/>
</dbReference>
<sequence>MSVKFGQVVTAGLARQVADEIRAAILDGRLKADDRLPGEEEMAARFGVSRPTVREALKRLAALNLIHSRRGPTGGNFVKMPEVDELVDQHSASTTLLVGMGAFDFDEMITARHRTEALCLDLACAHHDESDLDKMRAELAIQSDEGLADSDFCASDVRFHRALVDAGRNGPLRLMMGTVIESFIPLLNMIVVRQRVRAETTALHARLLEAVAARDTGAARATFDQLIAHLTQNYRAAMSARDARGGTSPGA</sequence>
<dbReference type="InterPro" id="IPR036388">
    <property type="entry name" value="WH-like_DNA-bd_sf"/>
</dbReference>
<reference evidence="5 6" key="1">
    <citation type="submission" date="2019-12" db="EMBL/GenBank/DDBJ databases">
        <authorList>
            <person name="Li M."/>
        </authorList>
    </citation>
    <scope>NUCLEOTIDE SEQUENCE [LARGE SCALE GENOMIC DNA]</scope>
    <source>
        <strain evidence="5 6">GBMRC 2024</strain>
    </source>
</reference>
<dbReference type="CDD" id="cd07377">
    <property type="entry name" value="WHTH_GntR"/>
    <property type="match status" value="1"/>
</dbReference>
<dbReference type="InterPro" id="IPR011711">
    <property type="entry name" value="GntR_C"/>
</dbReference>
<proteinExistence type="predicted"/>
<dbReference type="Pfam" id="PF00392">
    <property type="entry name" value="GntR"/>
    <property type="match status" value="1"/>
</dbReference>
<organism evidence="5 6">
    <name type="scientific">Pseudooceanicola albus</name>
    <dbReference type="NCBI Taxonomy" id="2692189"/>
    <lineage>
        <taxon>Bacteria</taxon>
        <taxon>Pseudomonadati</taxon>
        <taxon>Pseudomonadota</taxon>
        <taxon>Alphaproteobacteria</taxon>
        <taxon>Rhodobacterales</taxon>
        <taxon>Paracoccaceae</taxon>
        <taxon>Pseudooceanicola</taxon>
    </lineage>
</organism>
<evidence type="ECO:0000256" key="2">
    <source>
        <dbReference type="ARBA" id="ARBA00023125"/>
    </source>
</evidence>
<keyword evidence="6" id="KW-1185">Reference proteome</keyword>
<dbReference type="GO" id="GO:0003677">
    <property type="term" value="F:DNA binding"/>
    <property type="evidence" value="ECO:0007669"/>
    <property type="project" value="UniProtKB-KW"/>
</dbReference>
<dbReference type="EMBL" id="WUMU01000001">
    <property type="protein sequence ID" value="MXN16629.1"/>
    <property type="molecule type" value="Genomic_DNA"/>
</dbReference>
<comment type="caution">
    <text evidence="5">The sequence shown here is derived from an EMBL/GenBank/DDBJ whole genome shotgun (WGS) entry which is preliminary data.</text>
</comment>
<feature type="domain" description="HTH gntR-type" evidence="4">
    <location>
        <begin position="11"/>
        <end position="81"/>
    </location>
</feature>
<gene>
    <name evidence="5" type="ORF">GR170_02180</name>
</gene>
<keyword evidence="3" id="KW-0804">Transcription</keyword>
<dbReference type="SMART" id="SM00895">
    <property type="entry name" value="FCD"/>
    <property type="match status" value="1"/>
</dbReference>
<dbReference type="SUPFAM" id="SSF48008">
    <property type="entry name" value="GntR ligand-binding domain-like"/>
    <property type="match status" value="1"/>
</dbReference>
<keyword evidence="1" id="KW-0805">Transcription regulation</keyword>
<keyword evidence="2" id="KW-0238">DNA-binding</keyword>
<protein>
    <submittedName>
        <fullName evidence="5">GntR family transcriptional regulator</fullName>
    </submittedName>
</protein>
<name>A0A6L7FY72_9RHOB</name>
<dbReference type="RefSeq" id="WP_160891150.1">
    <property type="nucleotide sequence ID" value="NZ_WUMU01000001.1"/>
</dbReference>
<evidence type="ECO:0000256" key="1">
    <source>
        <dbReference type="ARBA" id="ARBA00023015"/>
    </source>
</evidence>
<dbReference type="Proteomes" id="UP000477911">
    <property type="component" value="Unassembled WGS sequence"/>
</dbReference>
<dbReference type="Gene3D" id="1.10.10.10">
    <property type="entry name" value="Winged helix-like DNA-binding domain superfamily/Winged helix DNA-binding domain"/>
    <property type="match status" value="1"/>
</dbReference>
<accession>A0A6L7FY72</accession>
<dbReference type="Pfam" id="PF07729">
    <property type="entry name" value="FCD"/>
    <property type="match status" value="1"/>
</dbReference>
<dbReference type="PANTHER" id="PTHR43537">
    <property type="entry name" value="TRANSCRIPTIONAL REGULATOR, GNTR FAMILY"/>
    <property type="match status" value="1"/>
</dbReference>
<dbReference type="PROSITE" id="PS50949">
    <property type="entry name" value="HTH_GNTR"/>
    <property type="match status" value="1"/>
</dbReference>
<evidence type="ECO:0000259" key="4">
    <source>
        <dbReference type="PROSITE" id="PS50949"/>
    </source>
</evidence>
<dbReference type="AlphaFoldDB" id="A0A6L7FY72"/>
<dbReference type="InterPro" id="IPR000524">
    <property type="entry name" value="Tscrpt_reg_HTH_GntR"/>
</dbReference>
<dbReference type="PANTHER" id="PTHR43537:SF5">
    <property type="entry name" value="UXU OPERON TRANSCRIPTIONAL REGULATOR"/>
    <property type="match status" value="1"/>
</dbReference>
<dbReference type="InterPro" id="IPR036390">
    <property type="entry name" value="WH_DNA-bd_sf"/>
</dbReference>
<evidence type="ECO:0000256" key="3">
    <source>
        <dbReference type="ARBA" id="ARBA00023163"/>
    </source>
</evidence>
<dbReference type="SUPFAM" id="SSF46785">
    <property type="entry name" value="Winged helix' DNA-binding domain"/>
    <property type="match status" value="1"/>
</dbReference>